<dbReference type="Proteomes" id="UP000295280">
    <property type="component" value="Unassembled WGS sequence"/>
</dbReference>
<comment type="caution">
    <text evidence="1">The sequence shown here is derived from an EMBL/GenBank/DDBJ whole genome shotgun (WGS) entry which is preliminary data.</text>
</comment>
<dbReference type="Gene3D" id="1.10.10.10">
    <property type="entry name" value="Winged helix-like DNA-binding domain superfamily/Winged helix DNA-binding domain"/>
    <property type="match status" value="1"/>
</dbReference>
<organism evidence="1 2">
    <name type="scientific">Macrococcus carouselicus</name>
    <dbReference type="NCBI Taxonomy" id="69969"/>
    <lineage>
        <taxon>Bacteria</taxon>
        <taxon>Bacillati</taxon>
        <taxon>Bacillota</taxon>
        <taxon>Bacilli</taxon>
        <taxon>Bacillales</taxon>
        <taxon>Staphylococcaceae</taxon>
        <taxon>Macrococcus</taxon>
    </lineage>
</organism>
<dbReference type="RefSeq" id="WP_133417910.1">
    <property type="nucleotide sequence ID" value="NZ_SCWD01000002.1"/>
</dbReference>
<dbReference type="InterPro" id="IPR000944">
    <property type="entry name" value="Tscrpt_reg_Rrf2"/>
</dbReference>
<keyword evidence="2" id="KW-1185">Reference proteome</keyword>
<evidence type="ECO:0000313" key="1">
    <source>
        <dbReference type="EMBL" id="TDM02427.1"/>
    </source>
</evidence>
<dbReference type="PROSITE" id="PS51197">
    <property type="entry name" value="HTH_RRF2_2"/>
    <property type="match status" value="1"/>
</dbReference>
<name>A0A9Q8CKT5_9STAP</name>
<gene>
    <name evidence="1" type="ORF">ERX40_07685</name>
</gene>
<reference evidence="1 2" key="1">
    <citation type="submission" date="2019-01" db="EMBL/GenBank/DDBJ databases">
        <title>Draft genome sequences of the type strains of six Macrococcus species.</title>
        <authorList>
            <person name="Mazhar S."/>
            <person name="Altermann E."/>
            <person name="Hill C."/>
            <person name="Mcauliffe O."/>
        </authorList>
    </citation>
    <scope>NUCLEOTIDE SEQUENCE [LARGE SCALE GENOMIC DNA]</scope>
    <source>
        <strain evidence="1 2">ATCC 51828</strain>
    </source>
</reference>
<proteinExistence type="predicted"/>
<evidence type="ECO:0000313" key="2">
    <source>
        <dbReference type="Proteomes" id="UP000295280"/>
    </source>
</evidence>
<dbReference type="PANTHER" id="PTHR33221">
    <property type="entry name" value="WINGED HELIX-TURN-HELIX TRANSCRIPTIONAL REGULATOR, RRF2 FAMILY"/>
    <property type="match status" value="1"/>
</dbReference>
<dbReference type="Pfam" id="PF02082">
    <property type="entry name" value="Rrf2"/>
    <property type="match status" value="1"/>
</dbReference>
<dbReference type="InterPro" id="IPR036388">
    <property type="entry name" value="WH-like_DNA-bd_sf"/>
</dbReference>
<accession>A0A9Q8CKT5</accession>
<dbReference type="PANTHER" id="PTHR33221:SF15">
    <property type="entry name" value="HTH-TYPE TRANSCRIPTIONAL REGULATOR YWGB-RELATED"/>
    <property type="match status" value="1"/>
</dbReference>
<dbReference type="GO" id="GO:0003700">
    <property type="term" value="F:DNA-binding transcription factor activity"/>
    <property type="evidence" value="ECO:0007669"/>
    <property type="project" value="TreeGrafter"/>
</dbReference>
<dbReference type="InterPro" id="IPR036390">
    <property type="entry name" value="WH_DNA-bd_sf"/>
</dbReference>
<dbReference type="EMBL" id="SCWD01000002">
    <property type="protein sequence ID" value="TDM02427.1"/>
    <property type="molecule type" value="Genomic_DNA"/>
</dbReference>
<protein>
    <submittedName>
        <fullName evidence="1">Transcriptional regulator</fullName>
    </submittedName>
</protein>
<dbReference type="GO" id="GO:0005829">
    <property type="term" value="C:cytosol"/>
    <property type="evidence" value="ECO:0007669"/>
    <property type="project" value="TreeGrafter"/>
</dbReference>
<dbReference type="NCBIfam" id="NF041852">
    <property type="entry name" value="trans_reg_HypR"/>
    <property type="match status" value="1"/>
</dbReference>
<dbReference type="AlphaFoldDB" id="A0A9Q8CKT5"/>
<dbReference type="SUPFAM" id="SSF46785">
    <property type="entry name" value="Winged helix' DNA-binding domain"/>
    <property type="match status" value="1"/>
</dbReference>
<dbReference type="OrthoDB" id="3242805at2"/>
<sequence>MNLEFNTAIHILCFLARHSDEQFTSNELAEKVCVNPVQLRRVTSKLKEAGHLDASRGKYGGYYANSETLTTALSDLFVLFVEGKTKGRLFTGDEKSDCLISREISHVLADYELQEYEMLKQHYHNVKIADVLNQILMEAYDEKI</sequence>